<evidence type="ECO:0000313" key="2">
    <source>
        <dbReference type="Proteomes" id="UP000613160"/>
    </source>
</evidence>
<sequence>MLQHVRSEGLGVSTQFALPMLVARDEGLYADEGLDVTFHENRQTQALPDTVTDPGQVNAIRTHVPFEEGDVNIYRACEWGQIRRAHDSRRGGKIIGKRSCIAVMALVSAPGSKYTHPQTLRDAPISVSFHNGNHYATLQMLTGFIERSEINVVGQHHKTGLEAVRSGQVAAIALTEPWLTVAEKQGFQKIIETHYAGSEIAGPEVDAETYAALRRAEIRAIRMINADKKRYLHYLIDSLPEGVRETITPDDFHLPRLRFVEPEPYSREEFERTYAWMRSWDLIAGDIDYASIVDNRLREDSTAA</sequence>
<evidence type="ECO:0008006" key="3">
    <source>
        <dbReference type="Google" id="ProtNLM"/>
    </source>
</evidence>
<proteinExistence type="predicted"/>
<reference evidence="1" key="2">
    <citation type="submission" date="2020-09" db="EMBL/GenBank/DDBJ databases">
        <authorList>
            <person name="Sun Q."/>
            <person name="Zhou Y."/>
        </authorList>
    </citation>
    <scope>NUCLEOTIDE SEQUENCE</scope>
    <source>
        <strain evidence="1">CGMCC 1.15493</strain>
    </source>
</reference>
<dbReference type="SUPFAM" id="SSF53850">
    <property type="entry name" value="Periplasmic binding protein-like II"/>
    <property type="match status" value="1"/>
</dbReference>
<keyword evidence="2" id="KW-1185">Reference proteome</keyword>
<dbReference type="Proteomes" id="UP000613160">
    <property type="component" value="Unassembled WGS sequence"/>
</dbReference>
<gene>
    <name evidence="1" type="ORF">GCM10011335_28150</name>
</gene>
<name>A0A916XZ29_9HYPH</name>
<dbReference type="RefSeq" id="WP_188851688.1">
    <property type="nucleotide sequence ID" value="NZ_BMJJ01000006.1"/>
</dbReference>
<dbReference type="Gene3D" id="3.40.190.10">
    <property type="entry name" value="Periplasmic binding protein-like II"/>
    <property type="match status" value="1"/>
</dbReference>
<reference evidence="1" key="1">
    <citation type="journal article" date="2014" name="Int. J. Syst. Evol. Microbiol.">
        <title>Complete genome sequence of Corynebacterium casei LMG S-19264T (=DSM 44701T), isolated from a smear-ripened cheese.</title>
        <authorList>
            <consortium name="US DOE Joint Genome Institute (JGI-PGF)"/>
            <person name="Walter F."/>
            <person name="Albersmeier A."/>
            <person name="Kalinowski J."/>
            <person name="Ruckert C."/>
        </authorList>
    </citation>
    <scope>NUCLEOTIDE SEQUENCE</scope>
    <source>
        <strain evidence="1">CGMCC 1.15493</strain>
    </source>
</reference>
<dbReference type="EMBL" id="BMJJ01000006">
    <property type="protein sequence ID" value="GGD23599.1"/>
    <property type="molecule type" value="Genomic_DNA"/>
</dbReference>
<comment type="caution">
    <text evidence="1">The sequence shown here is derived from an EMBL/GenBank/DDBJ whole genome shotgun (WGS) entry which is preliminary data.</text>
</comment>
<dbReference type="AlphaFoldDB" id="A0A916XZ29"/>
<evidence type="ECO:0000313" key="1">
    <source>
        <dbReference type="EMBL" id="GGD23599.1"/>
    </source>
</evidence>
<accession>A0A916XZ29</accession>
<protein>
    <recommendedName>
        <fullName evidence="3">Nitrate ABC transporter substrate-binding protein</fullName>
    </recommendedName>
</protein>
<organism evidence="1 2">
    <name type="scientific">Aureimonas glaciei</name>
    <dbReference type="NCBI Taxonomy" id="1776957"/>
    <lineage>
        <taxon>Bacteria</taxon>
        <taxon>Pseudomonadati</taxon>
        <taxon>Pseudomonadota</taxon>
        <taxon>Alphaproteobacteria</taxon>
        <taxon>Hyphomicrobiales</taxon>
        <taxon>Aurantimonadaceae</taxon>
        <taxon>Aureimonas</taxon>
    </lineage>
</organism>